<dbReference type="GO" id="GO:0000781">
    <property type="term" value="C:chromosome, telomeric region"/>
    <property type="evidence" value="ECO:0007669"/>
    <property type="project" value="UniProtKB-SubCell"/>
</dbReference>
<feature type="region of interest" description="Disordered" evidence="14">
    <location>
        <begin position="71"/>
        <end position="111"/>
    </location>
</feature>
<keyword evidence="11" id="KW-0804">Transcription</keyword>
<evidence type="ECO:0000256" key="2">
    <source>
        <dbReference type="ARBA" id="ARBA00004574"/>
    </source>
</evidence>
<keyword evidence="8" id="KW-0779">Telomere</keyword>
<dbReference type="GO" id="GO:0005634">
    <property type="term" value="C:nucleus"/>
    <property type="evidence" value="ECO:0007669"/>
    <property type="project" value="UniProtKB-SubCell"/>
</dbReference>
<organism evidence="15 16">
    <name type="scientific">Blastomyces parvus</name>
    <dbReference type="NCBI Taxonomy" id="2060905"/>
    <lineage>
        <taxon>Eukaryota</taxon>
        <taxon>Fungi</taxon>
        <taxon>Dikarya</taxon>
        <taxon>Ascomycota</taxon>
        <taxon>Pezizomycotina</taxon>
        <taxon>Eurotiomycetes</taxon>
        <taxon>Eurotiomycetidae</taxon>
        <taxon>Onygenales</taxon>
        <taxon>Ajellomycetaceae</taxon>
        <taxon>Blastomyces</taxon>
    </lineage>
</organism>
<dbReference type="Pfam" id="PF08738">
    <property type="entry name" value="Gon7"/>
    <property type="match status" value="1"/>
</dbReference>
<dbReference type="AlphaFoldDB" id="A0A2B7WTV9"/>
<evidence type="ECO:0000256" key="12">
    <source>
        <dbReference type="ARBA" id="ARBA00023242"/>
    </source>
</evidence>
<evidence type="ECO:0000256" key="9">
    <source>
        <dbReference type="ARBA" id="ARBA00023015"/>
    </source>
</evidence>
<comment type="similarity">
    <text evidence="3">Belongs to the GON7 family.</text>
</comment>
<feature type="compositionally biased region" description="Basic and acidic residues" evidence="14">
    <location>
        <begin position="88"/>
        <end position="100"/>
    </location>
</feature>
<dbReference type="OrthoDB" id="2288868at2759"/>
<evidence type="ECO:0000256" key="6">
    <source>
        <dbReference type="ARBA" id="ARBA00022454"/>
    </source>
</evidence>
<reference evidence="15 16" key="1">
    <citation type="submission" date="2017-10" db="EMBL/GenBank/DDBJ databases">
        <title>Comparative genomics in systemic dimorphic fungi from Ajellomycetaceae.</title>
        <authorList>
            <person name="Munoz J.F."/>
            <person name="Mcewen J.G."/>
            <person name="Clay O.K."/>
            <person name="Cuomo C.A."/>
        </authorList>
    </citation>
    <scope>NUCLEOTIDE SEQUENCE [LARGE SCALE GENOMIC DNA]</scope>
    <source>
        <strain evidence="15 16">UAMH130</strain>
    </source>
</reference>
<keyword evidence="16" id="KW-1185">Reference proteome</keyword>
<evidence type="ECO:0000256" key="1">
    <source>
        <dbReference type="ARBA" id="ARBA00004123"/>
    </source>
</evidence>
<accession>A0A2B7WTV9</accession>
<keyword evidence="6" id="KW-0158">Chromosome</keyword>
<name>A0A2B7WTV9_9EURO</name>
<feature type="compositionally biased region" description="Acidic residues" evidence="14">
    <location>
        <begin position="101"/>
        <end position="111"/>
    </location>
</feature>
<dbReference type="EMBL" id="PDNC01000092">
    <property type="protein sequence ID" value="PGH00039.1"/>
    <property type="molecule type" value="Genomic_DNA"/>
</dbReference>
<comment type="caution">
    <text evidence="15">The sequence shown here is derived from an EMBL/GenBank/DDBJ whole genome shotgun (WGS) entry which is preliminary data.</text>
</comment>
<evidence type="ECO:0000256" key="11">
    <source>
        <dbReference type="ARBA" id="ARBA00023163"/>
    </source>
</evidence>
<keyword evidence="7" id="KW-0819">tRNA processing</keyword>
<evidence type="ECO:0000256" key="7">
    <source>
        <dbReference type="ARBA" id="ARBA00022694"/>
    </source>
</evidence>
<comment type="subunit">
    <text evidence="4">Component of the EKC/KEOPS complex composed of at least BUD32, CGI121, GON7, KAE1 and PCC1; the whole complex dimerizes.</text>
</comment>
<evidence type="ECO:0000256" key="8">
    <source>
        <dbReference type="ARBA" id="ARBA00022895"/>
    </source>
</evidence>
<dbReference type="InterPro" id="IPR014849">
    <property type="entry name" value="EKC/KEOPS_Gon7"/>
</dbReference>
<evidence type="ECO:0000256" key="13">
    <source>
        <dbReference type="ARBA" id="ARBA00025393"/>
    </source>
</evidence>
<dbReference type="Proteomes" id="UP000224080">
    <property type="component" value="Unassembled WGS sequence"/>
</dbReference>
<keyword evidence="9" id="KW-0805">Transcription regulation</keyword>
<comment type="function">
    <text evidence="13">Component of the EKC/KEOPS complex that is required for the formation of a threonylcarbamoyl group on adenosine at position 37 (t(6)A37) in tRNAs that read codons beginning with adenine. The complex is probably involved in the transfer of the threonylcarbamoyl moiety of threonylcarbamoyl-AMP (TC-AMP) to the N6 group of A37. GON7 likely plays a supporting role to the catalytic subunit KAE1 in the complex. The EKC/KEOPS complex also promotes both telomere uncapping and telomere elongation. The complex is required for efficient recruitment of transcriptional coactivators.</text>
</comment>
<sequence length="111" mass="12164">MAVPPNPSLRSPSILQATYTAPATTQTFAHTLSTSLPQGSNSSDTPAKTVYLSELRGAVSTLQTEVNEFLTSRMEEDNNNNRQASGAEKGKSELERREEENYGEEVLEDED</sequence>
<evidence type="ECO:0000256" key="4">
    <source>
        <dbReference type="ARBA" id="ARBA00011534"/>
    </source>
</evidence>
<keyword evidence="10" id="KW-0010">Activator</keyword>
<evidence type="ECO:0000313" key="15">
    <source>
        <dbReference type="EMBL" id="PGH00039.1"/>
    </source>
</evidence>
<evidence type="ECO:0000313" key="16">
    <source>
        <dbReference type="Proteomes" id="UP000224080"/>
    </source>
</evidence>
<evidence type="ECO:0000256" key="5">
    <source>
        <dbReference type="ARBA" id="ARBA00019746"/>
    </source>
</evidence>
<evidence type="ECO:0000256" key="10">
    <source>
        <dbReference type="ARBA" id="ARBA00023159"/>
    </source>
</evidence>
<keyword evidence="12" id="KW-0539">Nucleus</keyword>
<dbReference type="GO" id="GO:0008033">
    <property type="term" value="P:tRNA processing"/>
    <property type="evidence" value="ECO:0007669"/>
    <property type="project" value="UniProtKB-KW"/>
</dbReference>
<comment type="subcellular location">
    <subcellularLocation>
        <location evidence="2">Chromosome</location>
        <location evidence="2">Telomere</location>
    </subcellularLocation>
    <subcellularLocation>
        <location evidence="1">Nucleus</location>
    </subcellularLocation>
</comment>
<gene>
    <name evidence="15" type="ORF">GX51_06038</name>
</gene>
<protein>
    <recommendedName>
        <fullName evidence="5">EKC/KEOPS complex subunit GON7</fullName>
    </recommendedName>
</protein>
<proteinExistence type="inferred from homology"/>
<evidence type="ECO:0000256" key="14">
    <source>
        <dbReference type="SAM" id="MobiDB-lite"/>
    </source>
</evidence>
<evidence type="ECO:0000256" key="3">
    <source>
        <dbReference type="ARBA" id="ARBA00008529"/>
    </source>
</evidence>